<dbReference type="Proteomes" id="UP000184526">
    <property type="component" value="Unassembled WGS sequence"/>
</dbReference>
<dbReference type="Pfam" id="PF02517">
    <property type="entry name" value="Rce1-like"/>
    <property type="match status" value="1"/>
</dbReference>
<dbReference type="AlphaFoldDB" id="A0A1M5W8D1"/>
<evidence type="ECO:0000313" key="3">
    <source>
        <dbReference type="EMBL" id="SHH83746.1"/>
    </source>
</evidence>
<reference evidence="3 4" key="1">
    <citation type="submission" date="2016-11" db="EMBL/GenBank/DDBJ databases">
        <authorList>
            <person name="Jaros S."/>
            <person name="Januszkiewicz K."/>
            <person name="Wedrychowicz H."/>
        </authorList>
    </citation>
    <scope>NUCLEOTIDE SEQUENCE [LARGE SCALE GENOMIC DNA]</scope>
    <source>
        <strain evidence="3 4">DSM 3089</strain>
    </source>
</reference>
<proteinExistence type="predicted"/>
<feature type="transmembrane region" description="Helical" evidence="1">
    <location>
        <begin position="75"/>
        <end position="99"/>
    </location>
</feature>
<sequence>MKRIFKSNLFFLCLVLLQFIVPSILLFAFKLDTSTVLIVSSLFTIFLPTIIYFLVTKKPVKETLMLHKLSKRGLIASIALPFLCYPIAAFCNILTSFWYTNNVSDAMQTMVGMPSLVFLFAFAISPAIGEEIIMRGVVLDGYKNKSIHTAAFMNGLLFAILHFNMPQFLYAFFLGAVFSYLVYYTGSIFSSMIVHFIFNGFSSLSFLVLNKLMNSELIPNEVTDMINNEVAAVSFNITQLLYSLFISIICIIVIIEIFKWLNKYKNATHEIPSTEDTSLENLYTSNYEGIEINDSHIPRNEDDFKRFSSKLANSIAYLPIAISIIIFIFTAI</sequence>
<dbReference type="GO" id="GO:0004175">
    <property type="term" value="F:endopeptidase activity"/>
    <property type="evidence" value="ECO:0007669"/>
    <property type="project" value="UniProtKB-ARBA"/>
</dbReference>
<evidence type="ECO:0000313" key="4">
    <source>
        <dbReference type="Proteomes" id="UP000184526"/>
    </source>
</evidence>
<feature type="transmembrane region" description="Helical" evidence="1">
    <location>
        <begin position="233"/>
        <end position="255"/>
    </location>
</feature>
<feature type="transmembrane region" description="Helical" evidence="1">
    <location>
        <begin position="193"/>
        <end position="213"/>
    </location>
</feature>
<dbReference type="InterPro" id="IPR003675">
    <property type="entry name" value="Rce1/LyrA-like_dom"/>
</dbReference>
<organism evidence="3 4">
    <name type="scientific">Clostridium collagenovorans DSM 3089</name>
    <dbReference type="NCBI Taxonomy" id="1121306"/>
    <lineage>
        <taxon>Bacteria</taxon>
        <taxon>Bacillati</taxon>
        <taxon>Bacillota</taxon>
        <taxon>Clostridia</taxon>
        <taxon>Eubacteriales</taxon>
        <taxon>Clostridiaceae</taxon>
        <taxon>Clostridium</taxon>
    </lineage>
</organism>
<keyword evidence="1" id="KW-0812">Transmembrane</keyword>
<accession>A0A1M5W8D1</accession>
<feature type="transmembrane region" description="Helical" evidence="1">
    <location>
        <begin position="35"/>
        <end position="55"/>
    </location>
</feature>
<feature type="transmembrane region" description="Helical" evidence="1">
    <location>
        <begin position="146"/>
        <end position="163"/>
    </location>
</feature>
<evidence type="ECO:0000259" key="2">
    <source>
        <dbReference type="Pfam" id="PF02517"/>
    </source>
</evidence>
<feature type="transmembrane region" description="Helical" evidence="1">
    <location>
        <begin position="111"/>
        <end position="134"/>
    </location>
</feature>
<keyword evidence="1" id="KW-0472">Membrane</keyword>
<keyword evidence="4" id="KW-1185">Reference proteome</keyword>
<evidence type="ECO:0000256" key="1">
    <source>
        <dbReference type="SAM" id="Phobius"/>
    </source>
</evidence>
<keyword evidence="1" id="KW-1133">Transmembrane helix</keyword>
<feature type="transmembrane region" description="Helical" evidence="1">
    <location>
        <begin position="314"/>
        <end position="331"/>
    </location>
</feature>
<gene>
    <name evidence="3" type="ORF">SAMN02745196_01611</name>
</gene>
<dbReference type="GO" id="GO:0080120">
    <property type="term" value="P:CAAX-box protein maturation"/>
    <property type="evidence" value="ECO:0007669"/>
    <property type="project" value="UniProtKB-ARBA"/>
</dbReference>
<feature type="domain" description="CAAX prenyl protease 2/Lysostaphin resistance protein A-like" evidence="2">
    <location>
        <begin position="115"/>
        <end position="200"/>
    </location>
</feature>
<dbReference type="OrthoDB" id="2035856at2"/>
<dbReference type="RefSeq" id="WP_072831505.1">
    <property type="nucleotide sequence ID" value="NZ_FQXP01000005.1"/>
</dbReference>
<dbReference type="STRING" id="1121306.SAMN02745196_01611"/>
<name>A0A1M5W8D1_9CLOT</name>
<dbReference type="EMBL" id="FQXP01000005">
    <property type="protein sequence ID" value="SHH83746.1"/>
    <property type="molecule type" value="Genomic_DNA"/>
</dbReference>
<feature type="transmembrane region" description="Helical" evidence="1">
    <location>
        <begin position="9"/>
        <end position="29"/>
    </location>
</feature>
<protein>
    <recommendedName>
        <fullName evidence="2">CAAX prenyl protease 2/Lysostaphin resistance protein A-like domain-containing protein</fullName>
    </recommendedName>
</protein>